<sequence>MRQTTIVKHLEADKKWLLIDAKDLILGRLATKIVDILRGKNKPTFTPNVDMGDYVVVINAKDIKLTAKKEHDKLYYTHSGYPGGLKVINAHDLRQKKPIAILEKAIKGMLPHTKLGNKQFRNLYVYAGNEHPHAAQKPEKIEVK</sequence>
<keyword evidence="2 4" id="KW-0689">Ribosomal protein</keyword>
<keyword evidence="8" id="KW-1185">Reference proteome</keyword>
<dbReference type="Pfam" id="PF00572">
    <property type="entry name" value="Ribosomal_L13"/>
    <property type="match status" value="1"/>
</dbReference>
<dbReference type="CDD" id="cd00392">
    <property type="entry name" value="Ribosomal_L13"/>
    <property type="match status" value="1"/>
</dbReference>
<dbReference type="Gene3D" id="3.90.1180.10">
    <property type="entry name" value="Ribosomal protein L13"/>
    <property type="match status" value="1"/>
</dbReference>
<gene>
    <name evidence="4 6 7" type="primary">rplM</name>
    <name evidence="7" type="ORF">NPA09_02530</name>
</gene>
<evidence type="ECO:0000256" key="4">
    <source>
        <dbReference type="HAMAP-Rule" id="MF_01366"/>
    </source>
</evidence>
<proteinExistence type="inferred from homology"/>
<protein>
    <recommendedName>
        <fullName evidence="4">Large ribosomal subunit protein uL13</fullName>
    </recommendedName>
</protein>
<dbReference type="InterPro" id="IPR023563">
    <property type="entry name" value="Ribosomal_uL13_CS"/>
</dbReference>
<dbReference type="PROSITE" id="PS00783">
    <property type="entry name" value="RIBOSOMAL_L13"/>
    <property type="match status" value="1"/>
</dbReference>
<dbReference type="PANTHER" id="PTHR11545:SF2">
    <property type="entry name" value="LARGE RIBOSOMAL SUBUNIT PROTEIN UL13M"/>
    <property type="match status" value="1"/>
</dbReference>
<dbReference type="RefSeq" id="WP_129723158.1">
    <property type="nucleotide sequence ID" value="NZ_CP101808.1"/>
</dbReference>
<dbReference type="GO" id="GO:0005840">
    <property type="term" value="C:ribosome"/>
    <property type="evidence" value="ECO:0007669"/>
    <property type="project" value="UniProtKB-KW"/>
</dbReference>
<dbReference type="Proteomes" id="UP001059576">
    <property type="component" value="Chromosome"/>
</dbReference>
<dbReference type="SUPFAM" id="SSF52161">
    <property type="entry name" value="Ribosomal protein L13"/>
    <property type="match status" value="1"/>
</dbReference>
<evidence type="ECO:0000256" key="6">
    <source>
        <dbReference type="RuleBase" id="RU003878"/>
    </source>
</evidence>
<dbReference type="HAMAP" id="MF_01366">
    <property type="entry name" value="Ribosomal_uL13"/>
    <property type="match status" value="1"/>
</dbReference>
<dbReference type="PIRSF" id="PIRSF002181">
    <property type="entry name" value="Ribosomal_L13"/>
    <property type="match status" value="1"/>
</dbReference>
<comment type="subunit">
    <text evidence="4">Part of the 50S ribosomal subunit.</text>
</comment>
<comment type="function">
    <text evidence="4 6">This protein is one of the early assembly proteins of the 50S ribosomal subunit, although it is not seen to bind rRNA by itself. It is important during the early stages of 50S assembly.</text>
</comment>
<evidence type="ECO:0000256" key="5">
    <source>
        <dbReference type="RuleBase" id="RU003877"/>
    </source>
</evidence>
<accession>A0ABY5J0K1</accession>
<dbReference type="InterPro" id="IPR036899">
    <property type="entry name" value="Ribosomal_uL13_sf"/>
</dbReference>
<reference evidence="7" key="1">
    <citation type="submission" date="2022-07" db="EMBL/GenBank/DDBJ databases">
        <title>Complete genome of Mycoplasma equigenitalium type strain T37.</title>
        <authorList>
            <person name="Spergser J."/>
        </authorList>
    </citation>
    <scope>NUCLEOTIDE SEQUENCE</scope>
    <source>
        <strain evidence="7">T37</strain>
    </source>
</reference>
<dbReference type="PANTHER" id="PTHR11545">
    <property type="entry name" value="RIBOSOMAL PROTEIN L13"/>
    <property type="match status" value="1"/>
</dbReference>
<keyword evidence="3 4" id="KW-0687">Ribonucleoprotein</keyword>
<dbReference type="NCBIfam" id="TIGR01066">
    <property type="entry name" value="rplM_bact"/>
    <property type="match status" value="1"/>
</dbReference>
<comment type="similarity">
    <text evidence="1 4 5">Belongs to the universal ribosomal protein uL13 family.</text>
</comment>
<name>A0ABY5J0K1_9BACT</name>
<evidence type="ECO:0000313" key="7">
    <source>
        <dbReference type="EMBL" id="UUD36754.1"/>
    </source>
</evidence>
<organism evidence="7 8">
    <name type="scientific">Mycoplasmopsis equigenitalium</name>
    <dbReference type="NCBI Taxonomy" id="114883"/>
    <lineage>
        <taxon>Bacteria</taxon>
        <taxon>Bacillati</taxon>
        <taxon>Mycoplasmatota</taxon>
        <taxon>Mycoplasmoidales</taxon>
        <taxon>Metamycoplasmataceae</taxon>
        <taxon>Mycoplasmopsis</taxon>
    </lineage>
</organism>
<evidence type="ECO:0000256" key="1">
    <source>
        <dbReference type="ARBA" id="ARBA00006227"/>
    </source>
</evidence>
<evidence type="ECO:0000256" key="3">
    <source>
        <dbReference type="ARBA" id="ARBA00023274"/>
    </source>
</evidence>
<dbReference type="EMBL" id="CP101808">
    <property type="protein sequence ID" value="UUD36754.1"/>
    <property type="molecule type" value="Genomic_DNA"/>
</dbReference>
<evidence type="ECO:0000313" key="8">
    <source>
        <dbReference type="Proteomes" id="UP001059576"/>
    </source>
</evidence>
<dbReference type="InterPro" id="IPR005823">
    <property type="entry name" value="Ribosomal_uL13_bac-type"/>
</dbReference>
<evidence type="ECO:0000256" key="2">
    <source>
        <dbReference type="ARBA" id="ARBA00022980"/>
    </source>
</evidence>
<dbReference type="InterPro" id="IPR005822">
    <property type="entry name" value="Ribosomal_uL13"/>
</dbReference>